<accession>A0A095U0U5</accession>
<dbReference type="STRING" id="1453498.LG45_08095"/>
<keyword evidence="3" id="KW-1185">Reference proteome</keyword>
<protein>
    <submittedName>
        <fullName evidence="2">Uncharacterized protein</fullName>
    </submittedName>
</protein>
<comment type="caution">
    <text evidence="2">The sequence shown here is derived from an EMBL/GenBank/DDBJ whole genome shotgun (WGS) entry which is preliminary data.</text>
</comment>
<dbReference type="Proteomes" id="UP000029554">
    <property type="component" value="Unassembled WGS sequence"/>
</dbReference>
<evidence type="ECO:0000313" key="2">
    <source>
        <dbReference type="EMBL" id="KGD68243.1"/>
    </source>
</evidence>
<evidence type="ECO:0000313" key="3">
    <source>
        <dbReference type="Proteomes" id="UP000029554"/>
    </source>
</evidence>
<reference evidence="2 3" key="1">
    <citation type="submission" date="2014-09" db="EMBL/GenBank/DDBJ databases">
        <title>Whole Genome Shotgun of Flavobacterium aquatile LMG 4008.</title>
        <authorList>
            <person name="Gale A.N."/>
            <person name="Pipes S.E."/>
            <person name="Newman J.D."/>
        </authorList>
    </citation>
    <scope>NUCLEOTIDE SEQUENCE [LARGE SCALE GENOMIC DNA]</scope>
    <source>
        <strain evidence="2 3">LMG 4008</strain>
    </source>
</reference>
<gene>
    <name evidence="2" type="ORF">LG45_08095</name>
</gene>
<sequence>MKANSIKISNLKSTLFLLILLVTQLSFSQKNTQTATINKGIKVLPNTNSTCDCNSIDFKIRIIKLNSIKPKRTYKLQLIDFENKKNCPIKFFSLNWIGHRLVPMTSMRKQNFEKADDGSVYLYEFEFDTNSTAIEPEDETETKATILVKIGDKTCFLKDKTAIYYKKM</sequence>
<evidence type="ECO:0000256" key="1">
    <source>
        <dbReference type="SAM" id="SignalP"/>
    </source>
</evidence>
<feature type="signal peptide" evidence="1">
    <location>
        <begin position="1"/>
        <end position="28"/>
    </location>
</feature>
<dbReference type="RefSeq" id="WP_035125927.1">
    <property type="nucleotide sequence ID" value="NZ_JRHH01000003.1"/>
</dbReference>
<dbReference type="EMBL" id="JRHH01000003">
    <property type="protein sequence ID" value="KGD68243.1"/>
    <property type="molecule type" value="Genomic_DNA"/>
</dbReference>
<dbReference type="AlphaFoldDB" id="A0A095U0U5"/>
<proteinExistence type="predicted"/>
<name>A0A095U0U5_9FLAO</name>
<keyword evidence="1" id="KW-0732">Signal</keyword>
<organism evidence="2 3">
    <name type="scientific">Flavobacterium aquatile LMG 4008 = ATCC 11947</name>
    <dbReference type="NCBI Taxonomy" id="1453498"/>
    <lineage>
        <taxon>Bacteria</taxon>
        <taxon>Pseudomonadati</taxon>
        <taxon>Bacteroidota</taxon>
        <taxon>Flavobacteriia</taxon>
        <taxon>Flavobacteriales</taxon>
        <taxon>Flavobacteriaceae</taxon>
        <taxon>Flavobacterium</taxon>
    </lineage>
</organism>
<feature type="chain" id="PRO_5001910988" evidence="1">
    <location>
        <begin position="29"/>
        <end position="168"/>
    </location>
</feature>